<feature type="signal peptide" evidence="1">
    <location>
        <begin position="1"/>
        <end position="20"/>
    </location>
</feature>
<accession>A0A9P7A4B9</accession>
<comment type="caution">
    <text evidence="2">The sequence shown here is derived from an EMBL/GenBank/DDBJ whole genome shotgun (WGS) entry which is preliminary data.</text>
</comment>
<sequence>MLLTVAALILFVSFLSVAVGIPNRHAAGPAVRGRAKLGIVRLPREARCAICPEDIDVDGGTATLVFEQGSTYGITTCTYEESSGTEIVCPYVTDTGELDGTVEYCPQTVALGNCVNS</sequence>
<feature type="chain" id="PRO_5040220116" evidence="1">
    <location>
        <begin position="21"/>
        <end position="117"/>
    </location>
</feature>
<proteinExistence type="predicted"/>
<name>A0A9P7A4B9_9AGAM</name>
<dbReference type="Proteomes" id="UP000714275">
    <property type="component" value="Unassembled WGS sequence"/>
</dbReference>
<dbReference type="OrthoDB" id="2648404at2759"/>
<keyword evidence="1" id="KW-0732">Signal</keyword>
<reference evidence="2" key="1">
    <citation type="journal article" date="2020" name="New Phytol.">
        <title>Comparative genomics reveals dynamic genome evolution in host specialist ectomycorrhizal fungi.</title>
        <authorList>
            <person name="Lofgren L.A."/>
            <person name="Nguyen N.H."/>
            <person name="Vilgalys R."/>
            <person name="Ruytinx J."/>
            <person name="Liao H.L."/>
            <person name="Branco S."/>
            <person name="Kuo A."/>
            <person name="LaButti K."/>
            <person name="Lipzen A."/>
            <person name="Andreopoulos W."/>
            <person name="Pangilinan J."/>
            <person name="Riley R."/>
            <person name="Hundley H."/>
            <person name="Na H."/>
            <person name="Barry K."/>
            <person name="Grigoriev I.V."/>
            <person name="Stajich J.E."/>
            <person name="Kennedy P.G."/>
        </authorList>
    </citation>
    <scope>NUCLEOTIDE SEQUENCE</scope>
    <source>
        <strain evidence="2">DOB743</strain>
    </source>
</reference>
<evidence type="ECO:0000313" key="2">
    <source>
        <dbReference type="EMBL" id="KAG1782194.1"/>
    </source>
</evidence>
<keyword evidence="3" id="KW-1185">Reference proteome</keyword>
<evidence type="ECO:0000313" key="3">
    <source>
        <dbReference type="Proteomes" id="UP000714275"/>
    </source>
</evidence>
<gene>
    <name evidence="2" type="ORF">EV702DRAFT_1192847</name>
</gene>
<dbReference type="AlphaFoldDB" id="A0A9P7A4B9"/>
<evidence type="ECO:0000256" key="1">
    <source>
        <dbReference type="SAM" id="SignalP"/>
    </source>
</evidence>
<protein>
    <submittedName>
        <fullName evidence="2">Uncharacterized protein</fullName>
    </submittedName>
</protein>
<organism evidence="2 3">
    <name type="scientific">Suillus placidus</name>
    <dbReference type="NCBI Taxonomy" id="48579"/>
    <lineage>
        <taxon>Eukaryota</taxon>
        <taxon>Fungi</taxon>
        <taxon>Dikarya</taxon>
        <taxon>Basidiomycota</taxon>
        <taxon>Agaricomycotina</taxon>
        <taxon>Agaricomycetes</taxon>
        <taxon>Agaricomycetidae</taxon>
        <taxon>Boletales</taxon>
        <taxon>Suillineae</taxon>
        <taxon>Suillaceae</taxon>
        <taxon>Suillus</taxon>
    </lineage>
</organism>
<dbReference type="EMBL" id="JABBWD010000004">
    <property type="protein sequence ID" value="KAG1782194.1"/>
    <property type="molecule type" value="Genomic_DNA"/>
</dbReference>